<gene>
    <name evidence="3" type="ORF">PTE30175_03582</name>
</gene>
<evidence type="ECO:0000313" key="4">
    <source>
        <dbReference type="Proteomes" id="UP000414233"/>
    </source>
</evidence>
<sequence length="417" mass="45375">MQMSSVEPVIIFVLLAAVVALLYRRTRNRREKPDSGLTTVPSAGQRSNEAHANPSGIAIVDAASAPLVTIRASDSSEAFGRAKSVSTDDGTMGRLSGLLQAAPSVLVASEASGKQLMEVVINGDLIRAADGNGLRAIAMGPDGIKEHARLFEVKNLQNMINAAAVWQIASVVVAQKHLADISKKLDEIKAGVQNLSSFLDEERRSRIEATYEYLSQAYRAIKAGELPLAIRAELESCERELLAIELHLDKEYRRVVEKKVKHTETLGTGDLAADIERKIDGLAQLGQDIELCLKTRIAAWHVLSLYPGEPQLKLERRASIERSIEGIESLVPYTSTELAGEIGGIKSAWNRESTLAERRTKLSRRRESAQGGLANCSQTAKSSVAKSSELLLTHDKPTRMWLEVEKGAVVGARIDVQ</sequence>
<proteinExistence type="predicted"/>
<dbReference type="Proteomes" id="UP000414233">
    <property type="component" value="Unassembled WGS sequence"/>
</dbReference>
<keyword evidence="2" id="KW-0812">Transmembrane</keyword>
<protein>
    <submittedName>
        <fullName evidence="3">Uncharacterized protein</fullName>
    </submittedName>
</protein>
<evidence type="ECO:0000256" key="2">
    <source>
        <dbReference type="SAM" id="Phobius"/>
    </source>
</evidence>
<dbReference type="OrthoDB" id="9128717at2"/>
<keyword evidence="2" id="KW-0472">Membrane</keyword>
<dbReference type="RefSeq" id="WP_150698410.1">
    <property type="nucleotide sequence ID" value="NZ_CABPRZ010000016.1"/>
</dbReference>
<name>A0A5E4X5K1_9BURK</name>
<evidence type="ECO:0000256" key="1">
    <source>
        <dbReference type="SAM" id="MobiDB-lite"/>
    </source>
</evidence>
<evidence type="ECO:0000313" key="3">
    <source>
        <dbReference type="EMBL" id="VVE31566.1"/>
    </source>
</evidence>
<feature type="transmembrane region" description="Helical" evidence="2">
    <location>
        <begin position="6"/>
        <end position="23"/>
    </location>
</feature>
<feature type="region of interest" description="Disordered" evidence="1">
    <location>
        <begin position="30"/>
        <end position="51"/>
    </location>
</feature>
<reference evidence="3 4" key="1">
    <citation type="submission" date="2019-08" db="EMBL/GenBank/DDBJ databases">
        <authorList>
            <person name="Peeters C."/>
        </authorList>
    </citation>
    <scope>NUCLEOTIDE SEQUENCE [LARGE SCALE GENOMIC DNA]</scope>
    <source>
        <strain evidence="3 4">LMG 30175</strain>
    </source>
</reference>
<dbReference type="EMBL" id="CABPRZ010000016">
    <property type="protein sequence ID" value="VVE31566.1"/>
    <property type="molecule type" value="Genomic_DNA"/>
</dbReference>
<keyword evidence="4" id="KW-1185">Reference proteome</keyword>
<keyword evidence="2" id="KW-1133">Transmembrane helix</keyword>
<dbReference type="AlphaFoldDB" id="A0A5E4X5K1"/>
<accession>A0A5E4X5K1</accession>
<organism evidence="3 4">
    <name type="scientific">Pandoraea terrae</name>
    <dbReference type="NCBI Taxonomy" id="1537710"/>
    <lineage>
        <taxon>Bacteria</taxon>
        <taxon>Pseudomonadati</taxon>
        <taxon>Pseudomonadota</taxon>
        <taxon>Betaproteobacteria</taxon>
        <taxon>Burkholderiales</taxon>
        <taxon>Burkholderiaceae</taxon>
        <taxon>Pandoraea</taxon>
    </lineage>
</organism>
<feature type="compositionally biased region" description="Polar residues" evidence="1">
    <location>
        <begin position="36"/>
        <end position="47"/>
    </location>
</feature>